<organism evidence="2 3">
    <name type="scientific">Trichinella murrelli</name>
    <dbReference type="NCBI Taxonomy" id="144512"/>
    <lineage>
        <taxon>Eukaryota</taxon>
        <taxon>Metazoa</taxon>
        <taxon>Ecdysozoa</taxon>
        <taxon>Nematoda</taxon>
        <taxon>Enoplea</taxon>
        <taxon>Dorylaimia</taxon>
        <taxon>Trichinellida</taxon>
        <taxon>Trichinellidae</taxon>
        <taxon>Trichinella</taxon>
    </lineage>
</organism>
<dbReference type="AlphaFoldDB" id="A0A0V0T7C1"/>
<evidence type="ECO:0000256" key="1">
    <source>
        <dbReference type="SAM" id="MobiDB-lite"/>
    </source>
</evidence>
<gene>
    <name evidence="2" type="ORF">T05_12983</name>
</gene>
<proteinExistence type="predicted"/>
<protein>
    <submittedName>
        <fullName evidence="2">Uncharacterized protein</fullName>
    </submittedName>
</protein>
<sequence>MASTDWPLTVPTEGAYVELQRPLGETDQPRRSQGSHKLQSREAQTFYGGDSGLRGHQIDQSGSGRGFHPQVDHRPVCPFGRVAEGVELDLLRLVQGHRHQGTRGRSSSSLFRSIQGLFTSSGSGSSQPAPVSHNDWKRIFASTRNKARHPIESKMPAAVLSICRFVSPAAKRVPSGATNVRLSSSRCQ</sequence>
<dbReference type="Proteomes" id="UP000055048">
    <property type="component" value="Unassembled WGS sequence"/>
</dbReference>
<name>A0A0V0T7C1_9BILA</name>
<reference evidence="2 3" key="1">
    <citation type="submission" date="2015-01" db="EMBL/GenBank/DDBJ databases">
        <title>Evolution of Trichinella species and genotypes.</title>
        <authorList>
            <person name="Korhonen P.K."/>
            <person name="Edoardo P."/>
            <person name="Giuseppe L.R."/>
            <person name="Gasser R.B."/>
        </authorList>
    </citation>
    <scope>NUCLEOTIDE SEQUENCE [LARGE SCALE GENOMIC DNA]</scope>
    <source>
        <strain evidence="2">ISS417</strain>
    </source>
</reference>
<evidence type="ECO:0000313" key="3">
    <source>
        <dbReference type="Proteomes" id="UP000055048"/>
    </source>
</evidence>
<feature type="compositionally biased region" description="Polar residues" evidence="1">
    <location>
        <begin position="31"/>
        <end position="43"/>
    </location>
</feature>
<keyword evidence="3" id="KW-1185">Reference proteome</keyword>
<accession>A0A0V0T7C1</accession>
<dbReference type="EMBL" id="JYDJ01000493">
    <property type="protein sequence ID" value="KRX34948.1"/>
    <property type="molecule type" value="Genomic_DNA"/>
</dbReference>
<feature type="region of interest" description="Disordered" evidence="1">
    <location>
        <begin position="20"/>
        <end position="71"/>
    </location>
</feature>
<comment type="caution">
    <text evidence="2">The sequence shown here is derived from an EMBL/GenBank/DDBJ whole genome shotgun (WGS) entry which is preliminary data.</text>
</comment>
<evidence type="ECO:0000313" key="2">
    <source>
        <dbReference type="EMBL" id="KRX34948.1"/>
    </source>
</evidence>